<evidence type="ECO:0000256" key="12">
    <source>
        <dbReference type="SAM" id="Phobius"/>
    </source>
</evidence>
<keyword evidence="10" id="KW-1071">Ligand-gated ion channel</keyword>
<dbReference type="Gene3D" id="3.40.190.10">
    <property type="entry name" value="Periplasmic binding protein-like II"/>
    <property type="match status" value="3"/>
</dbReference>
<keyword evidence="11" id="KW-0407">Ion channel</keyword>
<keyword evidence="4 12" id="KW-0812">Transmembrane</keyword>
<keyword evidence="6" id="KW-0406">Ion transport</keyword>
<feature type="transmembrane region" description="Helical" evidence="12">
    <location>
        <begin position="367"/>
        <end position="390"/>
    </location>
</feature>
<evidence type="ECO:0000313" key="16">
    <source>
        <dbReference type="EMBL" id="ELT96321.1"/>
    </source>
</evidence>
<dbReference type="STRING" id="283909.R7TY29"/>
<dbReference type="EMBL" id="AMQN01011397">
    <property type="status" value="NOT_ANNOTATED_CDS"/>
    <property type="molecule type" value="Genomic_DNA"/>
</dbReference>
<dbReference type="PANTHER" id="PTHR42643:SF24">
    <property type="entry name" value="IONOTROPIC RECEPTOR 60A"/>
    <property type="match status" value="1"/>
</dbReference>
<feature type="transmembrane region" description="Helical" evidence="12">
    <location>
        <begin position="312"/>
        <end position="331"/>
    </location>
</feature>
<evidence type="ECO:0000256" key="7">
    <source>
        <dbReference type="ARBA" id="ARBA00023136"/>
    </source>
</evidence>
<dbReference type="Pfam" id="PF10613">
    <property type="entry name" value="Lig_chan-Glu_bd"/>
    <property type="match status" value="1"/>
</dbReference>
<reference evidence="17" key="3">
    <citation type="submission" date="2015-06" db="UniProtKB">
        <authorList>
            <consortium name="EnsemblMetazoa"/>
        </authorList>
    </citation>
    <scope>IDENTIFICATION</scope>
</reference>
<dbReference type="EMBL" id="AMQN01011396">
    <property type="status" value="NOT_ANNOTATED_CDS"/>
    <property type="molecule type" value="Genomic_DNA"/>
</dbReference>
<dbReference type="InterPro" id="IPR052192">
    <property type="entry name" value="Insect_Ionotropic_Sensory_Rcpt"/>
</dbReference>
<dbReference type="SMART" id="SM00079">
    <property type="entry name" value="PBPe"/>
    <property type="match status" value="1"/>
</dbReference>
<keyword evidence="7 12" id="KW-0472">Membrane</keyword>
<evidence type="ECO:0000313" key="18">
    <source>
        <dbReference type="Proteomes" id="UP000014760"/>
    </source>
</evidence>
<dbReference type="PANTHER" id="PTHR42643">
    <property type="entry name" value="IONOTROPIC RECEPTOR 20A-RELATED"/>
    <property type="match status" value="1"/>
</dbReference>
<organism evidence="16">
    <name type="scientific">Capitella teleta</name>
    <name type="common">Polychaete worm</name>
    <dbReference type="NCBI Taxonomy" id="283909"/>
    <lineage>
        <taxon>Eukaryota</taxon>
        <taxon>Metazoa</taxon>
        <taxon>Spiralia</taxon>
        <taxon>Lophotrochozoa</taxon>
        <taxon>Annelida</taxon>
        <taxon>Polychaeta</taxon>
        <taxon>Sedentaria</taxon>
        <taxon>Scolecida</taxon>
        <taxon>Capitellidae</taxon>
        <taxon>Capitella</taxon>
    </lineage>
</organism>
<evidence type="ECO:0000313" key="17">
    <source>
        <dbReference type="EnsemblMetazoa" id="CapteP189895"/>
    </source>
</evidence>
<dbReference type="SUPFAM" id="SSF53850">
    <property type="entry name" value="Periplasmic binding protein-like II"/>
    <property type="match status" value="1"/>
</dbReference>
<proteinExistence type="predicted"/>
<evidence type="ECO:0000256" key="8">
    <source>
        <dbReference type="ARBA" id="ARBA00023170"/>
    </source>
</evidence>
<evidence type="ECO:0000256" key="4">
    <source>
        <dbReference type="ARBA" id="ARBA00022692"/>
    </source>
</evidence>
<feature type="domain" description="Ionotropic glutamate receptor C-terminal" evidence="14">
    <location>
        <begin position="185"/>
        <end position="534"/>
    </location>
</feature>
<evidence type="ECO:0000256" key="11">
    <source>
        <dbReference type="ARBA" id="ARBA00023303"/>
    </source>
</evidence>
<evidence type="ECO:0000259" key="14">
    <source>
        <dbReference type="SMART" id="SM00079"/>
    </source>
</evidence>
<dbReference type="InterPro" id="IPR001320">
    <property type="entry name" value="Iontro_rcpt_C"/>
</dbReference>
<feature type="chain" id="PRO_5008787467" description="Ionotropic glutamate receptor L-glutamate and glycine-binding domain-containing protein" evidence="13">
    <location>
        <begin position="21"/>
        <end position="594"/>
    </location>
</feature>
<dbReference type="OMA" id="FTCIFWI"/>
<evidence type="ECO:0000256" key="1">
    <source>
        <dbReference type="ARBA" id="ARBA00004651"/>
    </source>
</evidence>
<feature type="transmembrane region" description="Helical" evidence="12">
    <location>
        <begin position="560"/>
        <end position="581"/>
    </location>
</feature>
<keyword evidence="13" id="KW-0732">Signal</keyword>
<evidence type="ECO:0008006" key="19">
    <source>
        <dbReference type="Google" id="ProtNLM"/>
    </source>
</evidence>
<gene>
    <name evidence="16" type="ORF">CAPTEDRAFT_189895</name>
</gene>
<protein>
    <recommendedName>
        <fullName evidence="19">Ionotropic glutamate receptor L-glutamate and glycine-binding domain-containing protein</fullName>
    </recommendedName>
</protein>
<keyword evidence="5 12" id="KW-1133">Transmembrane helix</keyword>
<dbReference type="Pfam" id="PF00060">
    <property type="entry name" value="Lig_chan"/>
    <property type="match status" value="1"/>
</dbReference>
<evidence type="ECO:0000256" key="2">
    <source>
        <dbReference type="ARBA" id="ARBA00022448"/>
    </source>
</evidence>
<feature type="domain" description="Ionotropic glutamate receptor L-glutamate and glycine-binding" evidence="15">
    <location>
        <begin position="195"/>
        <end position="255"/>
    </location>
</feature>
<dbReference type="GO" id="GO:0015276">
    <property type="term" value="F:ligand-gated monoatomic ion channel activity"/>
    <property type="evidence" value="ECO:0007669"/>
    <property type="project" value="InterPro"/>
</dbReference>
<dbReference type="EnsemblMetazoa" id="CapteT189895">
    <property type="protein sequence ID" value="CapteP189895"/>
    <property type="gene ID" value="CapteG189895"/>
</dbReference>
<dbReference type="SMART" id="SM00918">
    <property type="entry name" value="Lig_chan-Glu_bd"/>
    <property type="match status" value="1"/>
</dbReference>
<dbReference type="Proteomes" id="UP000014760">
    <property type="component" value="Unassembled WGS sequence"/>
</dbReference>
<dbReference type="EMBL" id="KB308863">
    <property type="protein sequence ID" value="ELT96321.1"/>
    <property type="molecule type" value="Genomic_DNA"/>
</dbReference>
<evidence type="ECO:0000256" key="13">
    <source>
        <dbReference type="SAM" id="SignalP"/>
    </source>
</evidence>
<evidence type="ECO:0000259" key="15">
    <source>
        <dbReference type="SMART" id="SM00918"/>
    </source>
</evidence>
<evidence type="ECO:0000256" key="3">
    <source>
        <dbReference type="ARBA" id="ARBA00022475"/>
    </source>
</evidence>
<keyword evidence="2" id="KW-0813">Transport</keyword>
<evidence type="ECO:0000256" key="9">
    <source>
        <dbReference type="ARBA" id="ARBA00023180"/>
    </source>
</evidence>
<accession>R7TY29</accession>
<sequence>MREEAMALLVLCVLVAAVDGMNHSLSSLLPVEKKTCLKESLRGAYDALGFPAVDILCEEMDEECVQLATSSNNRTFIPYEMTSTCDEVALRRINEIDEQLDQHEFFTLAYKWILITDKMDTISIEAFSARVIHLSFIVCRSQSQIPLLRSVIWSHRRREVVDLNWPPKNLDALFPAKRFGLNGIQLTVAVKAWPPFVFEYVINGKTRYGGMAIEIMDHMAEALNFTYQTATPADTLWGNVLPDGSWTGLIGQLQRKEVDMACAALSASYERSKVMTFTMLPYFVEYMAFLYKKPNPGATLFGNFFGPLRTNVWISVISATVLVALVLRITGNSDRQHLFDPMFFCFGILLQRSLALTPTTAPTRMVFISWCLFSLALVAVYSANLTASLASSHLVAPLKTFDDLSVQTEYKMGFIGGGSKLYLFNNSESPEPYATIGKRIMEEYKNDKTLLSRDYASHFERTQRGGYVFISDLSYLKPNESCEVTMQTSNEQFQDPLNFGTRKNSALTPLIDRIMMLMAETGLLRRIQNRYYEQRNEAASCDQFTHQGSVKMDLESVTGIMFLFVSSLCVATLVLVMEMIYEAHEKELKDRKAN</sequence>
<dbReference type="OrthoDB" id="6067864at2759"/>
<dbReference type="GO" id="GO:0050906">
    <property type="term" value="P:detection of stimulus involved in sensory perception"/>
    <property type="evidence" value="ECO:0007669"/>
    <property type="project" value="UniProtKB-ARBA"/>
</dbReference>
<dbReference type="GO" id="GO:0005886">
    <property type="term" value="C:plasma membrane"/>
    <property type="evidence" value="ECO:0007669"/>
    <property type="project" value="UniProtKB-SubCell"/>
</dbReference>
<comment type="subcellular location">
    <subcellularLocation>
        <location evidence="1">Cell membrane</location>
        <topology evidence="1">Multi-pass membrane protein</topology>
    </subcellularLocation>
</comment>
<keyword evidence="9" id="KW-0325">Glycoprotein</keyword>
<keyword evidence="8" id="KW-0675">Receptor</keyword>
<dbReference type="AlphaFoldDB" id="R7TY29"/>
<evidence type="ECO:0000256" key="5">
    <source>
        <dbReference type="ARBA" id="ARBA00022989"/>
    </source>
</evidence>
<keyword evidence="3" id="KW-1003">Cell membrane</keyword>
<reference evidence="16 18" key="2">
    <citation type="journal article" date="2013" name="Nature">
        <title>Insights into bilaterian evolution from three spiralian genomes.</title>
        <authorList>
            <person name="Simakov O."/>
            <person name="Marletaz F."/>
            <person name="Cho S.J."/>
            <person name="Edsinger-Gonzales E."/>
            <person name="Havlak P."/>
            <person name="Hellsten U."/>
            <person name="Kuo D.H."/>
            <person name="Larsson T."/>
            <person name="Lv J."/>
            <person name="Arendt D."/>
            <person name="Savage R."/>
            <person name="Osoegawa K."/>
            <person name="de Jong P."/>
            <person name="Grimwood J."/>
            <person name="Chapman J.A."/>
            <person name="Shapiro H."/>
            <person name="Aerts A."/>
            <person name="Otillar R.P."/>
            <person name="Terry A.Y."/>
            <person name="Boore J.L."/>
            <person name="Grigoriev I.V."/>
            <person name="Lindberg D.R."/>
            <person name="Seaver E.C."/>
            <person name="Weisblat D.A."/>
            <person name="Putnam N.H."/>
            <person name="Rokhsar D.S."/>
        </authorList>
    </citation>
    <scope>NUCLEOTIDE SEQUENCE</scope>
    <source>
        <strain evidence="16 18">I ESC-2004</strain>
    </source>
</reference>
<dbReference type="HOGENOM" id="CLU_007257_10_2_1"/>
<keyword evidence="18" id="KW-1185">Reference proteome</keyword>
<dbReference type="InterPro" id="IPR019594">
    <property type="entry name" value="Glu/Gly-bd"/>
</dbReference>
<reference evidence="18" key="1">
    <citation type="submission" date="2012-12" db="EMBL/GenBank/DDBJ databases">
        <authorList>
            <person name="Hellsten U."/>
            <person name="Grimwood J."/>
            <person name="Chapman J.A."/>
            <person name="Shapiro H."/>
            <person name="Aerts A."/>
            <person name="Otillar R.P."/>
            <person name="Terry A.Y."/>
            <person name="Boore J.L."/>
            <person name="Simakov O."/>
            <person name="Marletaz F."/>
            <person name="Cho S.-J."/>
            <person name="Edsinger-Gonzales E."/>
            <person name="Havlak P."/>
            <person name="Kuo D.-H."/>
            <person name="Larsson T."/>
            <person name="Lv J."/>
            <person name="Arendt D."/>
            <person name="Savage R."/>
            <person name="Osoegawa K."/>
            <person name="de Jong P."/>
            <person name="Lindberg D.R."/>
            <person name="Seaver E.C."/>
            <person name="Weisblat D.A."/>
            <person name="Putnam N.H."/>
            <person name="Grigoriev I.V."/>
            <person name="Rokhsar D.S."/>
        </authorList>
    </citation>
    <scope>NUCLEOTIDE SEQUENCE</scope>
    <source>
        <strain evidence="18">I ESC-2004</strain>
    </source>
</reference>
<feature type="signal peptide" evidence="13">
    <location>
        <begin position="1"/>
        <end position="20"/>
    </location>
</feature>
<evidence type="ECO:0000256" key="10">
    <source>
        <dbReference type="ARBA" id="ARBA00023286"/>
    </source>
</evidence>
<evidence type="ECO:0000256" key="6">
    <source>
        <dbReference type="ARBA" id="ARBA00023065"/>
    </source>
</evidence>
<name>R7TY29_CAPTE</name>